<evidence type="ECO:0000313" key="12">
    <source>
        <dbReference type="Proteomes" id="UP000204667"/>
    </source>
</evidence>
<keyword evidence="5 8" id="KW-0067">ATP-binding</keyword>
<feature type="domain" description="ATP-cone" evidence="10">
    <location>
        <begin position="2"/>
        <end position="93"/>
    </location>
</feature>
<dbReference type="GO" id="GO:0009263">
    <property type="term" value="P:deoxyribonucleotide biosynthetic process"/>
    <property type="evidence" value="ECO:0007669"/>
    <property type="project" value="UniProtKB-KW"/>
</dbReference>
<accession>A0A0M3WP18</accession>
<dbReference type="InterPro" id="IPR039718">
    <property type="entry name" value="Rrm1"/>
</dbReference>
<dbReference type="Pfam" id="PF02867">
    <property type="entry name" value="Ribonuc_red_lgC"/>
    <property type="match status" value="1"/>
</dbReference>
<dbReference type="RefSeq" id="YP_009165745.1">
    <property type="nucleotide sequence ID" value="NC_027923.1"/>
</dbReference>
<dbReference type="EC" id="1.17.4.1" evidence="2 9"/>
<dbReference type="InterPro" id="IPR000788">
    <property type="entry name" value="RNR_lg_C"/>
</dbReference>
<keyword evidence="4 8" id="KW-0547">Nucleotide-binding</keyword>
<evidence type="ECO:0000256" key="3">
    <source>
        <dbReference type="ARBA" id="ARBA00022533"/>
    </source>
</evidence>
<comment type="function">
    <text evidence="9">Provides the precursors necessary for DNA synthesis. Catalyzes the biosynthesis of deoxyribonucleotides from the corresponding ribonucleotides.</text>
</comment>
<comment type="similarity">
    <text evidence="1 9">Belongs to the ribonucleoside diphosphate reductase large chain family.</text>
</comment>
<reference evidence="11 12" key="1">
    <citation type="journal article" date="2016" name="Sci. Rep.">
        <title>Genome sequence of Perigonia lusca single nucleopolyhedrovirus: insights into the evolution of a nucleotide metabolism enzyme in the family Baculoviridae.</title>
        <authorList>
            <person name="Ardisson-Araujo D.M."/>
            <person name="Lima R.N."/>
            <person name="Melo F.L."/>
            <person name="Clem R.J."/>
            <person name="Huang N."/>
            <person name="Bao S.N."/>
            <person name="Sosa-Gomez D.R."/>
            <person name="Ribeiro B.M."/>
        </authorList>
    </citation>
    <scope>NUCLEOTIDE SEQUENCE [LARGE SCALE GENOMIC DNA]</scope>
</reference>
<keyword evidence="3" id="KW-0021">Allosteric enzyme</keyword>
<proteinExistence type="inferred from homology"/>
<dbReference type="InterPro" id="IPR008926">
    <property type="entry name" value="RNR_R1-su_N"/>
</dbReference>
<dbReference type="Gene3D" id="3.20.70.20">
    <property type="match status" value="1"/>
</dbReference>
<organism evidence="11 12">
    <name type="scientific">Perigonia lusca single nucleopolyhedrovirus</name>
    <dbReference type="NCBI Taxonomy" id="1675865"/>
    <lineage>
        <taxon>Viruses</taxon>
        <taxon>Viruses incertae sedis</taxon>
        <taxon>Naldaviricetes</taxon>
        <taxon>Lefavirales</taxon>
        <taxon>Baculoviridae</taxon>
        <taxon>Alphabaculovirus</taxon>
        <taxon>Alphabaculovirus peluscae</taxon>
        <taxon>Perigonia lusca nucleopolyhedrovirus</taxon>
    </lineage>
</organism>
<evidence type="ECO:0000256" key="4">
    <source>
        <dbReference type="ARBA" id="ARBA00022741"/>
    </source>
</evidence>
<evidence type="ECO:0000256" key="6">
    <source>
        <dbReference type="ARBA" id="ARBA00023002"/>
    </source>
</evidence>
<dbReference type="OrthoDB" id="2980at10239"/>
<dbReference type="NCBIfam" id="TIGR02506">
    <property type="entry name" value="NrdE_NrdA"/>
    <property type="match status" value="1"/>
</dbReference>
<keyword evidence="6 9" id="KW-0560">Oxidoreductase</keyword>
<dbReference type="InterPro" id="IPR013346">
    <property type="entry name" value="NrdE_NrdA_C"/>
</dbReference>
<evidence type="ECO:0000256" key="2">
    <source>
        <dbReference type="ARBA" id="ARBA00012274"/>
    </source>
</evidence>
<sequence length="765" mass="86820">MSQVTKRSGSVCSFNVQEILQNLQNLSFDLNMEYIDVNHVANKVAETVYPLVTTEEIEVYSAMLAASMSYIHPDYALLAGRIMVHNLHKKIAPSFVECAQRLFSFQLINQKLYDFIVENGKVIDASLEHRADYEYKYFGFKTLENGYLIKIDGKTAERIQHMYMRVALTIHLGDIESAIQSYRCMAKKLFTHASPTLFSAGTFHQQLSSCFLVDIAADSVEGIYNTLTKCALISKYGGGIGLNVHKIRANGSYIKSTNGNANGLEPMLRVYNNMVRHVNQGGKRKGAMAVYLEPWHADILDFLNLKKIMGTEEKKARDLLYALWVPDLFMKRVEQNGVWSLMCPSECPNLDSSFGQNFETLYENYEKRGQYKYQLSARKLFRYIIETQVETGTPYMMYKDHVNAKSNQQNLGTIKSSNLCAEIVQYCDYDETAVCNLASICVNQFVNLETGTFDFDKLKSVTQIVVRNLNKIIDINLYPTECSRKCNLKHRPVGVGIQGLADAFILMKFPYESNQAKQLNKQIAETIYYGALEASNDLARVEGIYESFESSPASKGILQFDMWNNVKPTSLWDWDELKRKITTHGLRNSLLVAYMPTATTAQIFGNNESFEPFTSNIYVRRVLAGDFQIINNHLVKDLVQLGLYDKSMRNEIIANNGSVQSIARIPKHIRDLYKTAWEMKNKTMLDMAADRGAFIDQSQSLNIFVAQPNYQTMCSIHNYGHKIGLKTGMYYLRTKPATNAIQFTVENSGATCSKSRENDCVACHS</sequence>
<evidence type="ECO:0000259" key="10">
    <source>
        <dbReference type="PROSITE" id="PS51161"/>
    </source>
</evidence>
<evidence type="ECO:0000256" key="9">
    <source>
        <dbReference type="RuleBase" id="RU003410"/>
    </source>
</evidence>
<dbReference type="PRINTS" id="PR01183">
    <property type="entry name" value="RIBORDTASEM1"/>
</dbReference>
<dbReference type="PANTHER" id="PTHR11573">
    <property type="entry name" value="RIBONUCLEOSIDE-DIPHOSPHATE REDUCTASE LARGE CHAIN"/>
    <property type="match status" value="1"/>
</dbReference>
<evidence type="ECO:0000256" key="8">
    <source>
        <dbReference type="PROSITE-ProRule" id="PRU00492"/>
    </source>
</evidence>
<dbReference type="EMBL" id="KM596836">
    <property type="protein sequence ID" value="AKN80691.1"/>
    <property type="molecule type" value="Genomic_DNA"/>
</dbReference>
<comment type="catalytic activity">
    <reaction evidence="9">
        <text>a 2'-deoxyribonucleoside 5'-diphosphate + [thioredoxin]-disulfide + H2O = a ribonucleoside 5'-diphosphate + [thioredoxin]-dithiol</text>
        <dbReference type="Rhea" id="RHEA:23252"/>
        <dbReference type="Rhea" id="RHEA-COMP:10698"/>
        <dbReference type="Rhea" id="RHEA-COMP:10700"/>
        <dbReference type="ChEBI" id="CHEBI:15377"/>
        <dbReference type="ChEBI" id="CHEBI:29950"/>
        <dbReference type="ChEBI" id="CHEBI:50058"/>
        <dbReference type="ChEBI" id="CHEBI:57930"/>
        <dbReference type="ChEBI" id="CHEBI:73316"/>
        <dbReference type="EC" id="1.17.4.1"/>
    </reaction>
</comment>
<dbReference type="UniPathway" id="UPA00326"/>
<dbReference type="InterPro" id="IPR013509">
    <property type="entry name" value="RNR_lsu_N"/>
</dbReference>
<keyword evidence="12" id="KW-1185">Reference proteome</keyword>
<dbReference type="KEGG" id="vg:26040121"/>
<dbReference type="InterPro" id="IPR005144">
    <property type="entry name" value="ATP-cone_dom"/>
</dbReference>
<evidence type="ECO:0000256" key="7">
    <source>
        <dbReference type="ARBA" id="ARBA00023116"/>
    </source>
</evidence>
<name>A0A0M3WP18_9ABAC</name>
<dbReference type="SUPFAM" id="SSF51998">
    <property type="entry name" value="PFL-like glycyl radical enzymes"/>
    <property type="match status" value="1"/>
</dbReference>
<dbReference type="PANTHER" id="PTHR11573:SF6">
    <property type="entry name" value="RIBONUCLEOSIDE-DIPHOSPHATE REDUCTASE LARGE SUBUNIT"/>
    <property type="match status" value="1"/>
</dbReference>
<dbReference type="PROSITE" id="PS00089">
    <property type="entry name" value="RIBORED_LARGE"/>
    <property type="match status" value="1"/>
</dbReference>
<dbReference type="GeneID" id="26040121"/>
<dbReference type="GO" id="GO:0004748">
    <property type="term" value="F:ribonucleoside-diphosphate reductase activity, thioredoxin disulfide as acceptor"/>
    <property type="evidence" value="ECO:0007669"/>
    <property type="project" value="UniProtKB-EC"/>
</dbReference>
<dbReference type="SUPFAM" id="SSF48168">
    <property type="entry name" value="R1 subunit of ribonucleotide reductase, N-terminal domain"/>
    <property type="match status" value="1"/>
</dbReference>
<gene>
    <name evidence="11" type="primary">rr1</name>
</gene>
<evidence type="ECO:0000256" key="5">
    <source>
        <dbReference type="ARBA" id="ARBA00022840"/>
    </source>
</evidence>
<dbReference type="CDD" id="cd01679">
    <property type="entry name" value="RNR_I"/>
    <property type="match status" value="1"/>
</dbReference>
<dbReference type="GO" id="GO:0005524">
    <property type="term" value="F:ATP binding"/>
    <property type="evidence" value="ECO:0007669"/>
    <property type="project" value="UniProtKB-UniRule"/>
</dbReference>
<dbReference type="Proteomes" id="UP000204667">
    <property type="component" value="Segment"/>
</dbReference>
<keyword evidence="7 9" id="KW-0215">Deoxyribonucleotide synthesis</keyword>
<dbReference type="Pfam" id="PF03477">
    <property type="entry name" value="ATP-cone"/>
    <property type="match status" value="1"/>
</dbReference>
<evidence type="ECO:0000313" key="11">
    <source>
        <dbReference type="EMBL" id="AKN80691.1"/>
    </source>
</evidence>
<evidence type="ECO:0000256" key="1">
    <source>
        <dbReference type="ARBA" id="ARBA00010406"/>
    </source>
</evidence>
<dbReference type="PROSITE" id="PS51161">
    <property type="entry name" value="ATP_CONE"/>
    <property type="match status" value="1"/>
</dbReference>
<protein>
    <recommendedName>
        <fullName evidence="2 9">Ribonucleoside-diphosphate reductase</fullName>
        <ecNumber evidence="2 9">1.17.4.1</ecNumber>
    </recommendedName>
</protein>
<dbReference type="Pfam" id="PF00317">
    <property type="entry name" value="Ribonuc_red_lgN"/>
    <property type="match status" value="1"/>
</dbReference>